<dbReference type="InterPro" id="IPR003661">
    <property type="entry name" value="HisK_dim/P_dom"/>
</dbReference>
<dbReference type="InterPro" id="IPR003594">
    <property type="entry name" value="HATPase_dom"/>
</dbReference>
<dbReference type="PROSITE" id="PS50109">
    <property type="entry name" value="HIS_KIN"/>
    <property type="match status" value="1"/>
</dbReference>
<keyword evidence="4" id="KW-0812">Transmembrane</keyword>
<organism evidence="6 7">
    <name type="scientific">Achromobacter spanius</name>
    <dbReference type="NCBI Taxonomy" id="217203"/>
    <lineage>
        <taxon>Bacteria</taxon>
        <taxon>Pseudomonadati</taxon>
        <taxon>Pseudomonadota</taxon>
        <taxon>Betaproteobacteria</taxon>
        <taxon>Burkholderiales</taxon>
        <taxon>Alcaligenaceae</taxon>
        <taxon>Achromobacter</taxon>
    </lineage>
</organism>
<dbReference type="SMART" id="SM00387">
    <property type="entry name" value="HATPase_c"/>
    <property type="match status" value="1"/>
</dbReference>
<protein>
    <recommendedName>
        <fullName evidence="2">histidine kinase</fullName>
        <ecNumber evidence="2">2.7.13.3</ecNumber>
    </recommendedName>
</protein>
<dbReference type="InterPro" id="IPR036097">
    <property type="entry name" value="HisK_dim/P_sf"/>
</dbReference>
<evidence type="ECO:0000256" key="4">
    <source>
        <dbReference type="SAM" id="Phobius"/>
    </source>
</evidence>
<feature type="transmembrane region" description="Helical" evidence="4">
    <location>
        <begin position="73"/>
        <end position="91"/>
    </location>
</feature>
<dbReference type="PRINTS" id="PR00344">
    <property type="entry name" value="BCTRLSENSOR"/>
</dbReference>
<feature type="transmembrane region" description="Helical" evidence="4">
    <location>
        <begin position="47"/>
        <end position="66"/>
    </location>
</feature>
<keyword evidence="3" id="KW-0597">Phosphoprotein</keyword>
<dbReference type="EMBL" id="PREU01000004">
    <property type="protein sequence ID" value="PPA76237.1"/>
    <property type="molecule type" value="Genomic_DNA"/>
</dbReference>
<dbReference type="AlphaFoldDB" id="A0A2S5GT35"/>
<dbReference type="SUPFAM" id="SSF55874">
    <property type="entry name" value="ATPase domain of HSP90 chaperone/DNA topoisomerase II/histidine kinase"/>
    <property type="match status" value="1"/>
</dbReference>
<dbReference type="InterPro" id="IPR005467">
    <property type="entry name" value="His_kinase_dom"/>
</dbReference>
<sequence length="390" mass="42460">MKFLIWPYTRLGARKNDALLFCNLGIILLCFAMPSDGQPLTAAAPGVLADFGILAGLALFSVIAGQSKMRLRALGWLIGFWLLAAFVVITARRWTPMVAPVVGVALAYISVVRWRMATRGARRERVLARTAAPVDAPAVTHAKPNCARDNEVMLQMMHDLRSPLSTILVMVEKQSAESDCPKQEAFAQSVRDLAQYSLTVAQDFMHLSRAERLDKANFLPVSMLDVGQEAADQTLLLAERKGIDVHIRECGEKLWVSGDYCMLQRAVINLLDNAIKYSNPSTRITLCLKRQGDMARISVIDEGIGIADSVMPQLCEAFFQVQPGSRDGVGMGLALVATVVDAHGGKLSVSSRPGKGSEFSLTFPLMPIPCAEGNRQEARSGYRTGLNPAS</sequence>
<dbReference type="EC" id="2.7.13.3" evidence="2"/>
<evidence type="ECO:0000256" key="1">
    <source>
        <dbReference type="ARBA" id="ARBA00000085"/>
    </source>
</evidence>
<dbReference type="OrthoDB" id="8571673at2"/>
<gene>
    <name evidence="6" type="ORF">C4E15_11250</name>
</gene>
<dbReference type="CDD" id="cd00082">
    <property type="entry name" value="HisKA"/>
    <property type="match status" value="1"/>
</dbReference>
<dbReference type="PANTHER" id="PTHR43547:SF2">
    <property type="entry name" value="HYBRID SIGNAL TRANSDUCTION HISTIDINE KINASE C"/>
    <property type="match status" value="1"/>
</dbReference>
<evidence type="ECO:0000259" key="5">
    <source>
        <dbReference type="PROSITE" id="PS50109"/>
    </source>
</evidence>
<dbReference type="Pfam" id="PF02518">
    <property type="entry name" value="HATPase_c"/>
    <property type="match status" value="1"/>
</dbReference>
<dbReference type="GO" id="GO:0000155">
    <property type="term" value="F:phosphorelay sensor kinase activity"/>
    <property type="evidence" value="ECO:0007669"/>
    <property type="project" value="InterPro"/>
</dbReference>
<reference evidence="6 7" key="1">
    <citation type="submission" date="2018-02" db="EMBL/GenBank/DDBJ databases">
        <title>Draft Genome of Achromobacter spanius stain 6.</title>
        <authorList>
            <person name="Gunasekera T.S."/>
            <person name="Radwan O."/>
            <person name="Ruiz O.N."/>
        </authorList>
    </citation>
    <scope>NUCLEOTIDE SEQUENCE [LARGE SCALE GENOMIC DNA]</scope>
    <source>
        <strain evidence="6 7">6</strain>
    </source>
</reference>
<dbReference type="InterPro" id="IPR004358">
    <property type="entry name" value="Sig_transdc_His_kin-like_C"/>
</dbReference>
<comment type="caution">
    <text evidence="6">The sequence shown here is derived from an EMBL/GenBank/DDBJ whole genome shotgun (WGS) entry which is preliminary data.</text>
</comment>
<dbReference type="SUPFAM" id="SSF47384">
    <property type="entry name" value="Homodimeric domain of signal transducing histidine kinase"/>
    <property type="match status" value="1"/>
</dbReference>
<name>A0A2S5GT35_9BURK</name>
<feature type="transmembrane region" description="Helical" evidence="4">
    <location>
        <begin position="97"/>
        <end position="116"/>
    </location>
</feature>
<feature type="domain" description="Histidine kinase" evidence="5">
    <location>
        <begin position="155"/>
        <end position="367"/>
    </location>
</feature>
<evidence type="ECO:0000313" key="6">
    <source>
        <dbReference type="EMBL" id="PPA76237.1"/>
    </source>
</evidence>
<keyword evidence="4" id="KW-1133">Transmembrane helix</keyword>
<dbReference type="InterPro" id="IPR036890">
    <property type="entry name" value="HATPase_C_sf"/>
</dbReference>
<accession>A0A2S5GT35</accession>
<proteinExistence type="predicted"/>
<dbReference type="Gene3D" id="3.30.565.10">
    <property type="entry name" value="Histidine kinase-like ATPase, C-terminal domain"/>
    <property type="match status" value="1"/>
</dbReference>
<evidence type="ECO:0000256" key="3">
    <source>
        <dbReference type="ARBA" id="ARBA00022553"/>
    </source>
</evidence>
<evidence type="ECO:0000313" key="7">
    <source>
        <dbReference type="Proteomes" id="UP000239990"/>
    </source>
</evidence>
<keyword evidence="4" id="KW-0472">Membrane</keyword>
<dbReference type="Gene3D" id="1.10.287.130">
    <property type="match status" value="1"/>
</dbReference>
<dbReference type="Proteomes" id="UP000239990">
    <property type="component" value="Unassembled WGS sequence"/>
</dbReference>
<comment type="catalytic activity">
    <reaction evidence="1">
        <text>ATP + protein L-histidine = ADP + protein N-phospho-L-histidine.</text>
        <dbReference type="EC" id="2.7.13.3"/>
    </reaction>
</comment>
<dbReference type="PANTHER" id="PTHR43547">
    <property type="entry name" value="TWO-COMPONENT HISTIDINE KINASE"/>
    <property type="match status" value="1"/>
</dbReference>
<dbReference type="RefSeq" id="WP_104143583.1">
    <property type="nucleotide sequence ID" value="NZ_PREU01000004.1"/>
</dbReference>
<evidence type="ECO:0000256" key="2">
    <source>
        <dbReference type="ARBA" id="ARBA00012438"/>
    </source>
</evidence>